<name>A0ABS8BMY9_9NEIS</name>
<dbReference type="PANTHER" id="PTHR21237:SF23">
    <property type="entry name" value="GRPE PROTEIN HOMOLOG, MITOCHONDRIAL"/>
    <property type="match status" value="1"/>
</dbReference>
<dbReference type="SUPFAM" id="SSF58014">
    <property type="entry name" value="Coiled-coil domain of nucleotide exchange factor GrpE"/>
    <property type="match status" value="1"/>
</dbReference>
<evidence type="ECO:0000313" key="7">
    <source>
        <dbReference type="Proteomes" id="UP001198034"/>
    </source>
</evidence>
<dbReference type="InterPro" id="IPR013805">
    <property type="entry name" value="GrpE_CC"/>
</dbReference>
<evidence type="ECO:0000256" key="1">
    <source>
        <dbReference type="ARBA" id="ARBA00009054"/>
    </source>
</evidence>
<keyword evidence="7" id="KW-1185">Reference proteome</keyword>
<dbReference type="NCBIfam" id="NF010737">
    <property type="entry name" value="PRK14139.1"/>
    <property type="match status" value="1"/>
</dbReference>
<gene>
    <name evidence="3 6" type="primary">grpE</name>
    <name evidence="6" type="ORF">LG219_12585</name>
</gene>
<dbReference type="NCBIfam" id="NF010748">
    <property type="entry name" value="PRK14150.1"/>
    <property type="match status" value="1"/>
</dbReference>
<dbReference type="Gene3D" id="2.30.22.10">
    <property type="entry name" value="Head domain of nucleotide exchange factor GrpE"/>
    <property type="match status" value="1"/>
</dbReference>
<dbReference type="Gene3D" id="3.90.20.20">
    <property type="match status" value="1"/>
</dbReference>
<dbReference type="CDD" id="cd00446">
    <property type="entry name" value="GrpE"/>
    <property type="match status" value="1"/>
</dbReference>
<evidence type="ECO:0000313" key="6">
    <source>
        <dbReference type="EMBL" id="MCB5197104.1"/>
    </source>
</evidence>
<comment type="function">
    <text evidence="3 4">Participates actively in the response to hyperosmotic and heat shock by preventing the aggregation of stress-denatured proteins, in association with DnaK and GrpE. It is the nucleotide exchange factor for DnaK and may function as a thermosensor. Unfolded proteins bind initially to DnaJ; upon interaction with the DnaJ-bound protein, DnaK hydrolyzes its bound ATP, resulting in the formation of a stable complex. GrpE releases ADP from DnaK; ATP binding to DnaK triggers the release of the substrate protein, thus completing the reaction cycle. Several rounds of ATP-dependent interactions between DnaJ, DnaK and GrpE are required for fully efficient folding.</text>
</comment>
<dbReference type="EMBL" id="JAJAWG010000009">
    <property type="protein sequence ID" value="MCB5197104.1"/>
    <property type="molecule type" value="Genomic_DNA"/>
</dbReference>
<accession>A0ABS8BMY9</accession>
<evidence type="ECO:0000256" key="5">
    <source>
        <dbReference type="RuleBase" id="RU004478"/>
    </source>
</evidence>
<evidence type="ECO:0000256" key="4">
    <source>
        <dbReference type="RuleBase" id="RU000639"/>
    </source>
</evidence>
<comment type="caution">
    <text evidence="6">The sequence shown here is derived from an EMBL/GenBank/DDBJ whole genome shotgun (WGS) entry which is preliminary data.</text>
</comment>
<dbReference type="Proteomes" id="UP001198034">
    <property type="component" value="Unassembled WGS sequence"/>
</dbReference>
<dbReference type="PRINTS" id="PR00773">
    <property type="entry name" value="GRPEPROTEIN"/>
</dbReference>
<comment type="similarity">
    <text evidence="1 3 5">Belongs to the GrpE family.</text>
</comment>
<dbReference type="HAMAP" id="MF_01151">
    <property type="entry name" value="GrpE"/>
    <property type="match status" value="1"/>
</dbReference>
<dbReference type="Pfam" id="PF01025">
    <property type="entry name" value="GrpE"/>
    <property type="match status" value="1"/>
</dbReference>
<dbReference type="PROSITE" id="PS01071">
    <property type="entry name" value="GRPE"/>
    <property type="match status" value="1"/>
</dbReference>
<evidence type="ECO:0000256" key="2">
    <source>
        <dbReference type="ARBA" id="ARBA00023186"/>
    </source>
</evidence>
<organism evidence="6 7">
    <name type="scientific">Deefgea salmonis</name>
    <dbReference type="NCBI Taxonomy" id="2875502"/>
    <lineage>
        <taxon>Bacteria</taxon>
        <taxon>Pseudomonadati</taxon>
        <taxon>Pseudomonadota</taxon>
        <taxon>Betaproteobacteria</taxon>
        <taxon>Neisseriales</taxon>
        <taxon>Chitinibacteraceae</taxon>
        <taxon>Deefgea</taxon>
    </lineage>
</organism>
<dbReference type="RefSeq" id="WP_226764829.1">
    <property type="nucleotide sequence ID" value="NZ_JAJAWG010000009.1"/>
</dbReference>
<dbReference type="PANTHER" id="PTHR21237">
    <property type="entry name" value="GRPE PROTEIN"/>
    <property type="match status" value="1"/>
</dbReference>
<comment type="subcellular location">
    <subcellularLocation>
        <location evidence="3">Cytoplasm</location>
    </subcellularLocation>
</comment>
<comment type="subunit">
    <text evidence="3">Homodimer.</text>
</comment>
<reference evidence="6 7" key="1">
    <citation type="submission" date="2021-10" db="EMBL/GenBank/DDBJ databases">
        <authorList>
            <person name="Chen M."/>
        </authorList>
    </citation>
    <scope>NUCLEOTIDE SEQUENCE [LARGE SCALE GENOMIC DNA]</scope>
    <source>
        <strain evidence="6 7">H3-26</strain>
    </source>
</reference>
<dbReference type="InterPro" id="IPR000740">
    <property type="entry name" value="GrpE"/>
</dbReference>
<keyword evidence="3 4" id="KW-0346">Stress response</keyword>
<dbReference type="InterPro" id="IPR009012">
    <property type="entry name" value="GrpE_head"/>
</dbReference>
<keyword evidence="3" id="KW-0963">Cytoplasm</keyword>
<keyword evidence="2 3" id="KW-0143">Chaperone</keyword>
<protein>
    <recommendedName>
        <fullName evidence="3 4">Protein GrpE</fullName>
    </recommendedName>
    <alternativeName>
        <fullName evidence="3">HSP-70 cofactor</fullName>
    </alternativeName>
</protein>
<sequence>MSQDNIQDVNQDAIEQESIVAPAVETVADEVASGIEAQLSAALVDLDKARQDILYIRAEAENARRRALEENERTRKFALEKFAREVIAVKDAIDMALLDESGNFEGLKTGVDLTAKSLTNVFEKFDLLEINPIGEKLDPNKHQAISMAPSDEEANTVIQVMQKGYELSGRVIRPAMVVVAAAK</sequence>
<dbReference type="SUPFAM" id="SSF51064">
    <property type="entry name" value="Head domain of nucleotide exchange factor GrpE"/>
    <property type="match status" value="1"/>
</dbReference>
<evidence type="ECO:0000256" key="3">
    <source>
        <dbReference type="HAMAP-Rule" id="MF_01151"/>
    </source>
</evidence>
<proteinExistence type="inferred from homology"/>